<name>A0ABY4JJD3_9BACI</name>
<keyword evidence="3" id="KW-0238">DNA-binding</keyword>
<dbReference type="SUPFAM" id="SSF53850">
    <property type="entry name" value="Periplasmic binding protein-like II"/>
    <property type="match status" value="1"/>
</dbReference>
<feature type="domain" description="HTH lysR-type" evidence="5">
    <location>
        <begin position="14"/>
        <end position="71"/>
    </location>
</feature>
<dbReference type="InterPro" id="IPR005119">
    <property type="entry name" value="LysR_subst-bd"/>
</dbReference>
<dbReference type="Proteomes" id="UP000830639">
    <property type="component" value="Chromosome"/>
</dbReference>
<keyword evidence="7" id="KW-1185">Reference proteome</keyword>
<organism evidence="6 7">
    <name type="scientific">Gottfriedia acidiceleris</name>
    <dbReference type="NCBI Taxonomy" id="371036"/>
    <lineage>
        <taxon>Bacteria</taxon>
        <taxon>Bacillati</taxon>
        <taxon>Bacillota</taxon>
        <taxon>Bacilli</taxon>
        <taxon>Bacillales</taxon>
        <taxon>Bacillaceae</taxon>
        <taxon>Gottfriedia</taxon>
    </lineage>
</organism>
<comment type="similarity">
    <text evidence="1">Belongs to the LysR transcriptional regulatory family.</text>
</comment>
<dbReference type="PANTHER" id="PTHR30126">
    <property type="entry name" value="HTH-TYPE TRANSCRIPTIONAL REGULATOR"/>
    <property type="match status" value="1"/>
</dbReference>
<evidence type="ECO:0000256" key="2">
    <source>
        <dbReference type="ARBA" id="ARBA00023015"/>
    </source>
</evidence>
<dbReference type="InterPro" id="IPR036390">
    <property type="entry name" value="WH_DNA-bd_sf"/>
</dbReference>
<evidence type="ECO:0000259" key="5">
    <source>
        <dbReference type="PROSITE" id="PS50931"/>
    </source>
</evidence>
<dbReference type="Pfam" id="PF00126">
    <property type="entry name" value="HTH_1"/>
    <property type="match status" value="1"/>
</dbReference>
<sequence>MYITKLLFKGVKEINIENIEAFIHVIHYGSFNKAAESLFLSQPTVTARIQSLERELNCQLFHRTGKQINITEEGKRFLPYAQQLVHIYEKGKMHVNQKKSHNNELKIGSTVSVSNYVISEILPKLSVSKEDLHYKVITGKSDELINKVLNNEIDIGFVRKTSHPSLQSIKLFEDPITLYVYKDHPFISKKSITIQDIAQENLIFFECGSLDWLRIHRLFENLEAPPNIRIHTDSSEMSKKLIIEQFGIAFLPSISVKKEVKEGILYPIHIEETKGIFLQTNIFCNRGEYTDLMNEIVELSKELVK</sequence>
<gene>
    <name evidence="6" type="ORF">MY490_18350</name>
</gene>
<keyword evidence="4" id="KW-0804">Transcription</keyword>
<protein>
    <submittedName>
        <fullName evidence="6">LysR family transcriptional regulator</fullName>
    </submittedName>
</protein>
<keyword evidence="2" id="KW-0805">Transcription regulation</keyword>
<accession>A0ABY4JJD3</accession>
<dbReference type="EMBL" id="CP096034">
    <property type="protein sequence ID" value="UPM53721.1"/>
    <property type="molecule type" value="Genomic_DNA"/>
</dbReference>
<dbReference type="InterPro" id="IPR000847">
    <property type="entry name" value="LysR_HTH_N"/>
</dbReference>
<dbReference type="PANTHER" id="PTHR30126:SF40">
    <property type="entry name" value="HTH-TYPE TRANSCRIPTIONAL REGULATOR GLTR"/>
    <property type="match status" value="1"/>
</dbReference>
<dbReference type="CDD" id="cd05466">
    <property type="entry name" value="PBP2_LTTR_substrate"/>
    <property type="match status" value="1"/>
</dbReference>
<dbReference type="Gene3D" id="1.10.10.10">
    <property type="entry name" value="Winged helix-like DNA-binding domain superfamily/Winged helix DNA-binding domain"/>
    <property type="match status" value="1"/>
</dbReference>
<evidence type="ECO:0000256" key="1">
    <source>
        <dbReference type="ARBA" id="ARBA00009437"/>
    </source>
</evidence>
<reference evidence="6 7" key="1">
    <citation type="submission" date="2022-04" db="EMBL/GenBank/DDBJ databases">
        <title>Mechanism of arsenic methylation and mitigation arsenic toxicity by Bacillus sp. LH14 from an Arsenic-Contaminated Paddy Soil.</title>
        <authorList>
            <person name="Wang D."/>
        </authorList>
    </citation>
    <scope>NUCLEOTIDE SEQUENCE [LARGE SCALE GENOMIC DNA]</scope>
    <source>
        <strain evidence="6 7">LH14</strain>
    </source>
</reference>
<proteinExistence type="inferred from homology"/>
<evidence type="ECO:0000313" key="7">
    <source>
        <dbReference type="Proteomes" id="UP000830639"/>
    </source>
</evidence>
<dbReference type="Pfam" id="PF03466">
    <property type="entry name" value="LysR_substrate"/>
    <property type="match status" value="1"/>
</dbReference>
<dbReference type="Gene3D" id="3.40.190.290">
    <property type="match status" value="1"/>
</dbReference>
<evidence type="ECO:0000313" key="6">
    <source>
        <dbReference type="EMBL" id="UPM53721.1"/>
    </source>
</evidence>
<dbReference type="SUPFAM" id="SSF46785">
    <property type="entry name" value="Winged helix' DNA-binding domain"/>
    <property type="match status" value="1"/>
</dbReference>
<dbReference type="PRINTS" id="PR00039">
    <property type="entry name" value="HTHLYSR"/>
</dbReference>
<evidence type="ECO:0000256" key="4">
    <source>
        <dbReference type="ARBA" id="ARBA00023163"/>
    </source>
</evidence>
<dbReference type="InterPro" id="IPR036388">
    <property type="entry name" value="WH-like_DNA-bd_sf"/>
</dbReference>
<dbReference type="PROSITE" id="PS50931">
    <property type="entry name" value="HTH_LYSR"/>
    <property type="match status" value="1"/>
</dbReference>
<evidence type="ECO:0000256" key="3">
    <source>
        <dbReference type="ARBA" id="ARBA00023125"/>
    </source>
</evidence>